<keyword evidence="4" id="KW-0805">Transcription regulation</keyword>
<dbReference type="GO" id="GO:0008270">
    <property type="term" value="F:zinc ion binding"/>
    <property type="evidence" value="ECO:0007669"/>
    <property type="project" value="UniProtKB-KW"/>
</dbReference>
<dbReference type="PROSITE" id="PS51843">
    <property type="entry name" value="NR_LBD"/>
    <property type="match status" value="1"/>
</dbReference>
<evidence type="ECO:0000256" key="2">
    <source>
        <dbReference type="ARBA" id="ARBA00022771"/>
    </source>
</evidence>
<accession>A0A7R9LRN4</accession>
<evidence type="ECO:0000256" key="1">
    <source>
        <dbReference type="ARBA" id="ARBA00022723"/>
    </source>
</evidence>
<dbReference type="SUPFAM" id="SSF48508">
    <property type="entry name" value="Nuclear receptor ligand-binding domain"/>
    <property type="match status" value="1"/>
</dbReference>
<dbReference type="PANTHER" id="PTHR24082:SF283">
    <property type="entry name" value="NUCLEAR HORMONE RECEPTOR HR96"/>
    <property type="match status" value="1"/>
</dbReference>
<evidence type="ECO:0000256" key="6">
    <source>
        <dbReference type="ARBA" id="ARBA00023163"/>
    </source>
</evidence>
<feature type="non-terminal residue" evidence="9">
    <location>
        <position position="173"/>
    </location>
</feature>
<keyword evidence="7" id="KW-0675">Receptor</keyword>
<evidence type="ECO:0000313" key="10">
    <source>
        <dbReference type="Proteomes" id="UP000759131"/>
    </source>
</evidence>
<dbReference type="EMBL" id="CAJPIZ010037377">
    <property type="protein sequence ID" value="CAG2121120.1"/>
    <property type="molecule type" value="Genomic_DNA"/>
</dbReference>
<evidence type="ECO:0000256" key="7">
    <source>
        <dbReference type="ARBA" id="ARBA00023170"/>
    </source>
</evidence>
<dbReference type="GO" id="GO:0045944">
    <property type="term" value="P:positive regulation of transcription by RNA polymerase II"/>
    <property type="evidence" value="ECO:0007669"/>
    <property type="project" value="TreeGrafter"/>
</dbReference>
<dbReference type="EMBL" id="OC891952">
    <property type="protein sequence ID" value="CAD7646637.1"/>
    <property type="molecule type" value="Genomic_DNA"/>
</dbReference>
<dbReference type="Proteomes" id="UP000759131">
    <property type="component" value="Unassembled WGS sequence"/>
</dbReference>
<proteinExistence type="predicted"/>
<evidence type="ECO:0000256" key="5">
    <source>
        <dbReference type="ARBA" id="ARBA00023125"/>
    </source>
</evidence>
<keyword evidence="1" id="KW-0479">Metal-binding</keyword>
<evidence type="ECO:0000259" key="8">
    <source>
        <dbReference type="PROSITE" id="PS51843"/>
    </source>
</evidence>
<organism evidence="9">
    <name type="scientific">Medioppia subpectinata</name>
    <dbReference type="NCBI Taxonomy" id="1979941"/>
    <lineage>
        <taxon>Eukaryota</taxon>
        <taxon>Metazoa</taxon>
        <taxon>Ecdysozoa</taxon>
        <taxon>Arthropoda</taxon>
        <taxon>Chelicerata</taxon>
        <taxon>Arachnida</taxon>
        <taxon>Acari</taxon>
        <taxon>Acariformes</taxon>
        <taxon>Sarcoptiformes</taxon>
        <taxon>Oribatida</taxon>
        <taxon>Brachypylina</taxon>
        <taxon>Oppioidea</taxon>
        <taxon>Oppiidae</taxon>
        <taxon>Medioppia</taxon>
    </lineage>
</organism>
<feature type="domain" description="NR LBD" evidence="8">
    <location>
        <begin position="1"/>
        <end position="173"/>
    </location>
</feature>
<keyword evidence="5" id="KW-0238">DNA-binding</keyword>
<evidence type="ECO:0000313" key="9">
    <source>
        <dbReference type="EMBL" id="CAD7646637.1"/>
    </source>
</evidence>
<keyword evidence="6" id="KW-0804">Transcription</keyword>
<dbReference type="GO" id="GO:0030154">
    <property type="term" value="P:cell differentiation"/>
    <property type="evidence" value="ECO:0007669"/>
    <property type="project" value="TreeGrafter"/>
</dbReference>
<evidence type="ECO:0000256" key="4">
    <source>
        <dbReference type="ARBA" id="ARBA00023015"/>
    </source>
</evidence>
<dbReference type="Gene3D" id="1.10.565.10">
    <property type="entry name" value="Retinoid X Receptor"/>
    <property type="match status" value="1"/>
</dbReference>
<dbReference type="GO" id="GO:0000978">
    <property type="term" value="F:RNA polymerase II cis-regulatory region sequence-specific DNA binding"/>
    <property type="evidence" value="ECO:0007669"/>
    <property type="project" value="TreeGrafter"/>
</dbReference>
<dbReference type="InterPro" id="IPR000536">
    <property type="entry name" value="Nucl_hrmn_rcpt_lig-bd"/>
</dbReference>
<dbReference type="OrthoDB" id="6352325at2759"/>
<keyword evidence="2" id="KW-0863">Zinc-finger</keyword>
<dbReference type="InterPro" id="IPR050234">
    <property type="entry name" value="Nuclear_hormone_rcpt_NR1"/>
</dbReference>
<dbReference type="AlphaFoldDB" id="A0A7R9LRN4"/>
<sequence length="173" mass="20310">AFQTLDEHDKQILIKNSCVEIILIRSAVVYDYELGFWDIFVKNNNSVRVKLDILKESPLDVYTVCKQFLVKAKRDCESDSIIFDLLTAIVLFDPKRPNLVNRDVVKFQQKIYLYLLRRYLALRYQPESEIKFAKTLSLLNDLYVWGDLQRKSSLTRDPNHLGPLLTEILDINQ</sequence>
<dbReference type="PANTHER" id="PTHR24082">
    <property type="entry name" value="NUCLEAR HORMONE RECEPTOR"/>
    <property type="match status" value="1"/>
</dbReference>
<dbReference type="GO" id="GO:0004879">
    <property type="term" value="F:nuclear receptor activity"/>
    <property type="evidence" value="ECO:0007669"/>
    <property type="project" value="TreeGrafter"/>
</dbReference>
<protein>
    <recommendedName>
        <fullName evidence="8">NR LBD domain-containing protein</fullName>
    </recommendedName>
</protein>
<keyword evidence="3" id="KW-0862">Zinc</keyword>
<gene>
    <name evidence="9" type="ORF">OSB1V03_LOCUS21066</name>
</gene>
<keyword evidence="10" id="KW-1185">Reference proteome</keyword>
<dbReference type="InterPro" id="IPR035500">
    <property type="entry name" value="NHR-like_dom_sf"/>
</dbReference>
<reference evidence="9" key="1">
    <citation type="submission" date="2020-11" db="EMBL/GenBank/DDBJ databases">
        <authorList>
            <person name="Tran Van P."/>
        </authorList>
    </citation>
    <scope>NUCLEOTIDE SEQUENCE</scope>
</reference>
<name>A0A7R9LRN4_9ACAR</name>
<dbReference type="GO" id="GO:0000122">
    <property type="term" value="P:negative regulation of transcription by RNA polymerase II"/>
    <property type="evidence" value="ECO:0007669"/>
    <property type="project" value="TreeGrafter"/>
</dbReference>
<evidence type="ECO:0000256" key="3">
    <source>
        <dbReference type="ARBA" id="ARBA00022833"/>
    </source>
</evidence>